<dbReference type="AlphaFoldDB" id="A0AAJ0B193"/>
<name>A0AAJ0B193_9PEZI</name>
<keyword evidence="3" id="KW-1185">Reference proteome</keyword>
<feature type="transmembrane region" description="Helical" evidence="1">
    <location>
        <begin position="287"/>
        <end position="308"/>
    </location>
</feature>
<proteinExistence type="predicted"/>
<keyword evidence="1" id="KW-1133">Transmembrane helix</keyword>
<feature type="transmembrane region" description="Helical" evidence="1">
    <location>
        <begin position="90"/>
        <end position="109"/>
    </location>
</feature>
<reference evidence="2" key="1">
    <citation type="submission" date="2023-06" db="EMBL/GenBank/DDBJ databases">
        <title>Genome-scale phylogeny and comparative genomics of the fungal order Sordariales.</title>
        <authorList>
            <consortium name="Lawrence Berkeley National Laboratory"/>
            <person name="Hensen N."/>
            <person name="Bonometti L."/>
            <person name="Westerberg I."/>
            <person name="Brannstrom I.O."/>
            <person name="Guillou S."/>
            <person name="Cros-Aarteil S."/>
            <person name="Calhoun S."/>
            <person name="Haridas S."/>
            <person name="Kuo A."/>
            <person name="Mondo S."/>
            <person name="Pangilinan J."/>
            <person name="Riley R."/>
            <person name="Labutti K."/>
            <person name="Andreopoulos B."/>
            <person name="Lipzen A."/>
            <person name="Chen C."/>
            <person name="Yanf M."/>
            <person name="Daum C."/>
            <person name="Ng V."/>
            <person name="Clum A."/>
            <person name="Steindorff A."/>
            <person name="Ohm R."/>
            <person name="Martin F."/>
            <person name="Silar P."/>
            <person name="Natvig D."/>
            <person name="Lalanne C."/>
            <person name="Gautier V."/>
            <person name="Ament-Velasquez S.L."/>
            <person name="Kruys A."/>
            <person name="Hutchinson M.I."/>
            <person name="Powell A.J."/>
            <person name="Barry K."/>
            <person name="Miller A.N."/>
            <person name="Grigoriev I.V."/>
            <person name="Debuchy R."/>
            <person name="Gladieux P."/>
            <person name="Thoren M.H."/>
            <person name="Johannesson H."/>
        </authorList>
    </citation>
    <scope>NUCLEOTIDE SEQUENCE</scope>
    <source>
        <strain evidence="2">PSN4</strain>
    </source>
</reference>
<comment type="caution">
    <text evidence="2">The sequence shown here is derived from an EMBL/GenBank/DDBJ whole genome shotgun (WGS) entry which is preliminary data.</text>
</comment>
<sequence>MSTSIPVETQNQTTVPCVIEANPDVTGTGIRISIYTLSLATGVLTTVMSQITSAKNYAEFSRTLNSAMQLQGLALLCTAIYMTFRQQLTLFHAICVLHLLSLLGFGLVAQKKYESTTLSGVAWRRGVLGAARFLVAGAFVALTAYIWLTAPHFGSQAECNATTVYVVFGVSIRATGDVFRYVILGLMVLMAVGWAISVVVSYLFARCCCGGVRETVKWSAEAEEGLAAVGEMYSRVMFANPAHKRTTLYHQVVAVSIHTGINVYMIVTLEQIVRRNHLSEEESEWTFGQLLALFMLLGVVVEVVNILLPKLDPEERHGIGGDMELAVRINRPYRPNEP</sequence>
<evidence type="ECO:0000256" key="1">
    <source>
        <dbReference type="SAM" id="Phobius"/>
    </source>
</evidence>
<feature type="transmembrane region" description="Helical" evidence="1">
    <location>
        <begin position="181"/>
        <end position="205"/>
    </location>
</feature>
<keyword evidence="1" id="KW-0812">Transmembrane</keyword>
<evidence type="ECO:0000313" key="3">
    <source>
        <dbReference type="Proteomes" id="UP001239445"/>
    </source>
</evidence>
<feature type="transmembrane region" description="Helical" evidence="1">
    <location>
        <begin position="130"/>
        <end position="148"/>
    </location>
</feature>
<keyword evidence="1" id="KW-0472">Membrane</keyword>
<feature type="transmembrane region" description="Helical" evidence="1">
    <location>
        <begin position="32"/>
        <end position="51"/>
    </location>
</feature>
<accession>A0AAJ0B193</accession>
<dbReference type="Proteomes" id="UP001239445">
    <property type="component" value="Unassembled WGS sequence"/>
</dbReference>
<gene>
    <name evidence="2" type="ORF">QBC47DRAFT_418992</name>
</gene>
<feature type="transmembrane region" description="Helical" evidence="1">
    <location>
        <begin position="247"/>
        <end position="267"/>
    </location>
</feature>
<organism evidence="2 3">
    <name type="scientific">Echria macrotheca</name>
    <dbReference type="NCBI Taxonomy" id="438768"/>
    <lineage>
        <taxon>Eukaryota</taxon>
        <taxon>Fungi</taxon>
        <taxon>Dikarya</taxon>
        <taxon>Ascomycota</taxon>
        <taxon>Pezizomycotina</taxon>
        <taxon>Sordariomycetes</taxon>
        <taxon>Sordariomycetidae</taxon>
        <taxon>Sordariales</taxon>
        <taxon>Schizotheciaceae</taxon>
        <taxon>Echria</taxon>
    </lineage>
</organism>
<protein>
    <submittedName>
        <fullName evidence="2">Uncharacterized protein</fullName>
    </submittedName>
</protein>
<evidence type="ECO:0000313" key="2">
    <source>
        <dbReference type="EMBL" id="KAK1749335.1"/>
    </source>
</evidence>
<dbReference type="EMBL" id="MU839861">
    <property type="protein sequence ID" value="KAK1749335.1"/>
    <property type="molecule type" value="Genomic_DNA"/>
</dbReference>